<protein>
    <submittedName>
        <fullName evidence="2">Uncharacterized protein</fullName>
    </submittedName>
</protein>
<gene>
    <name evidence="2" type="ORF">JZ751_006508</name>
</gene>
<evidence type="ECO:0000313" key="2">
    <source>
        <dbReference type="EMBL" id="KAG9334760.1"/>
    </source>
</evidence>
<keyword evidence="3" id="KW-1185">Reference proteome</keyword>
<name>A0A8T2N5S0_9TELE</name>
<feature type="region of interest" description="Disordered" evidence="1">
    <location>
        <begin position="143"/>
        <end position="181"/>
    </location>
</feature>
<comment type="caution">
    <text evidence="2">The sequence shown here is derived from an EMBL/GenBank/DDBJ whole genome shotgun (WGS) entry which is preliminary data.</text>
</comment>
<evidence type="ECO:0000313" key="3">
    <source>
        <dbReference type="Proteomes" id="UP000824540"/>
    </source>
</evidence>
<sequence length="215" mass="23576">MERHVSALPQASAGKQVTSMLGIQSSLLPAPASLESEFDSLAEPADWLPQWEELPGASAGGVAFARGCGLCEGAGPVRAPQQCEIFLSLPASCSKELNQWEPLTEYGQSKGHTNPYLVLECAWRVSNWAAMKEALVQVGLNSRDTPSVTKPSGPHTPSLPHRHGVHWPHTTQTAQQTKRKHTQCRVMTAARSALRLEPMLRRDMKSHRHFNVTQT</sequence>
<reference evidence="2" key="1">
    <citation type="thesis" date="2021" institute="BYU ScholarsArchive" country="Provo, UT, USA">
        <title>Applications of and Algorithms for Genome Assembly and Genomic Analyses with an Emphasis on Marine Teleosts.</title>
        <authorList>
            <person name="Pickett B.D."/>
        </authorList>
    </citation>
    <scope>NUCLEOTIDE SEQUENCE</scope>
    <source>
        <strain evidence="2">HI-2016</strain>
    </source>
</reference>
<accession>A0A8T2N5S0</accession>
<dbReference type="EMBL" id="JAFBMS010000139">
    <property type="protein sequence ID" value="KAG9334760.1"/>
    <property type="molecule type" value="Genomic_DNA"/>
</dbReference>
<dbReference type="AlphaFoldDB" id="A0A8T2N5S0"/>
<dbReference type="OrthoDB" id="5570127at2759"/>
<proteinExistence type="predicted"/>
<evidence type="ECO:0000256" key="1">
    <source>
        <dbReference type="SAM" id="MobiDB-lite"/>
    </source>
</evidence>
<organism evidence="2 3">
    <name type="scientific">Albula glossodonta</name>
    <name type="common">roundjaw bonefish</name>
    <dbReference type="NCBI Taxonomy" id="121402"/>
    <lineage>
        <taxon>Eukaryota</taxon>
        <taxon>Metazoa</taxon>
        <taxon>Chordata</taxon>
        <taxon>Craniata</taxon>
        <taxon>Vertebrata</taxon>
        <taxon>Euteleostomi</taxon>
        <taxon>Actinopterygii</taxon>
        <taxon>Neopterygii</taxon>
        <taxon>Teleostei</taxon>
        <taxon>Albuliformes</taxon>
        <taxon>Albulidae</taxon>
        <taxon>Albula</taxon>
    </lineage>
</organism>
<dbReference type="Proteomes" id="UP000824540">
    <property type="component" value="Unassembled WGS sequence"/>
</dbReference>